<feature type="region of interest" description="Disordered" evidence="1">
    <location>
        <begin position="49"/>
        <end position="78"/>
    </location>
</feature>
<dbReference type="EMBL" id="NIGF01000003">
    <property type="protein sequence ID" value="PQV64736.1"/>
    <property type="molecule type" value="Genomic_DNA"/>
</dbReference>
<sequence length="78" mass="8818">MTTLLAHFDGQVLVPDEPVNLPQNRTLRIQIEEEPMAPAPLRALYNAFKDLPDDPQSPRDGAAQHDHYLYGTPKRDNP</sequence>
<feature type="compositionally biased region" description="Basic and acidic residues" evidence="1">
    <location>
        <begin position="62"/>
        <end position="78"/>
    </location>
</feature>
<dbReference type="Proteomes" id="UP000237684">
    <property type="component" value="Unassembled WGS sequence"/>
</dbReference>
<name>A0A2S8SVB9_9BACT</name>
<organism evidence="2 3">
    <name type="scientific">Abditibacterium utsteinense</name>
    <dbReference type="NCBI Taxonomy" id="1960156"/>
    <lineage>
        <taxon>Bacteria</taxon>
        <taxon>Pseudomonadati</taxon>
        <taxon>Abditibacteriota</taxon>
        <taxon>Abditibacteriia</taxon>
        <taxon>Abditibacteriales</taxon>
        <taxon>Abditibacteriaceae</taxon>
        <taxon>Abditibacterium</taxon>
    </lineage>
</organism>
<dbReference type="OrthoDB" id="428699at2"/>
<dbReference type="AlphaFoldDB" id="A0A2S8SVB9"/>
<keyword evidence="3" id="KW-1185">Reference proteome</keyword>
<dbReference type="InParanoid" id="A0A2S8SVB9"/>
<reference evidence="2 3" key="1">
    <citation type="journal article" date="2018" name="Syst. Appl. Microbiol.">
        <title>Abditibacterium utsteinense sp. nov., the first cultivated member of candidate phylum FBP, isolated from ice-free Antarctic soil samples.</title>
        <authorList>
            <person name="Tahon G."/>
            <person name="Tytgat B."/>
            <person name="Lebbe L."/>
            <person name="Carlier A."/>
            <person name="Willems A."/>
        </authorList>
    </citation>
    <scope>NUCLEOTIDE SEQUENCE [LARGE SCALE GENOMIC DNA]</scope>
    <source>
        <strain evidence="2 3">LMG 29911</strain>
    </source>
</reference>
<comment type="caution">
    <text evidence="2">The sequence shown here is derived from an EMBL/GenBank/DDBJ whole genome shotgun (WGS) entry which is preliminary data.</text>
</comment>
<evidence type="ECO:0000256" key="1">
    <source>
        <dbReference type="SAM" id="MobiDB-lite"/>
    </source>
</evidence>
<protein>
    <recommendedName>
        <fullName evidence="4">DUF104 domain-containing protein</fullName>
    </recommendedName>
</protein>
<proteinExistence type="predicted"/>
<evidence type="ECO:0000313" key="3">
    <source>
        <dbReference type="Proteomes" id="UP000237684"/>
    </source>
</evidence>
<gene>
    <name evidence="2" type="ORF">B1R32_1033</name>
</gene>
<dbReference type="SUPFAM" id="SSF141694">
    <property type="entry name" value="AF2212/PG0164-like"/>
    <property type="match status" value="1"/>
</dbReference>
<evidence type="ECO:0000313" key="2">
    <source>
        <dbReference type="EMBL" id="PQV64736.1"/>
    </source>
</evidence>
<evidence type="ECO:0008006" key="4">
    <source>
        <dbReference type="Google" id="ProtNLM"/>
    </source>
</evidence>
<accession>A0A2S8SVB9</accession>
<dbReference type="RefSeq" id="WP_105482628.1">
    <property type="nucleotide sequence ID" value="NZ_NIGF01000003.1"/>
</dbReference>